<evidence type="ECO:0000313" key="3">
    <source>
        <dbReference type="Proteomes" id="UP000635565"/>
    </source>
</evidence>
<comment type="caution">
    <text evidence="2">The sequence shown here is derived from an EMBL/GenBank/DDBJ whole genome shotgun (WGS) entry which is preliminary data.</text>
</comment>
<dbReference type="RefSeq" id="WP_201363016.1">
    <property type="nucleotide sequence ID" value="NZ_BNJJ01000008.1"/>
</dbReference>
<dbReference type="Pfam" id="PF03819">
    <property type="entry name" value="MazG"/>
    <property type="match status" value="1"/>
</dbReference>
<dbReference type="EMBL" id="BNJJ01000008">
    <property type="protein sequence ID" value="GHO85363.1"/>
    <property type="molecule type" value="Genomic_DNA"/>
</dbReference>
<reference evidence="2 3" key="1">
    <citation type="journal article" date="2021" name="Int. J. Syst. Evol. Microbiol.">
        <title>Reticulibacter mediterranei gen. nov., sp. nov., within the new family Reticulibacteraceae fam. nov., and Ktedonospora formicarum gen. nov., sp. nov., Ktedonobacter robiniae sp. nov., Dictyobacter formicarum sp. nov. and Dictyobacter arantiisoli sp. nov., belonging to the class Ktedonobacteria.</title>
        <authorList>
            <person name="Yabe S."/>
            <person name="Zheng Y."/>
            <person name="Wang C.M."/>
            <person name="Sakai Y."/>
            <person name="Abe K."/>
            <person name="Yokota A."/>
            <person name="Donadio S."/>
            <person name="Cavaletti L."/>
            <person name="Monciardini P."/>
        </authorList>
    </citation>
    <scope>NUCLEOTIDE SEQUENCE [LARGE SCALE GENOMIC DNA]</scope>
    <source>
        <strain evidence="2 3">SOSP1-9</strain>
    </source>
</reference>
<sequence>MPLSLISRVLNRNRRLLVFSRSKRATDLECLGLTGESGEIADSVKKALFQGHDIDAVHIAKELGDVLWYIGLVI</sequence>
<keyword evidence="3" id="KW-1185">Reference proteome</keyword>
<dbReference type="Gene3D" id="1.10.287.1080">
    <property type="entry name" value="MazG-like"/>
    <property type="match status" value="1"/>
</dbReference>
<name>A0ABQ3VHQ9_9CHLR</name>
<evidence type="ECO:0000259" key="1">
    <source>
        <dbReference type="Pfam" id="PF03819"/>
    </source>
</evidence>
<organism evidence="2 3">
    <name type="scientific">Dictyobacter formicarum</name>
    <dbReference type="NCBI Taxonomy" id="2778368"/>
    <lineage>
        <taxon>Bacteria</taxon>
        <taxon>Bacillati</taxon>
        <taxon>Chloroflexota</taxon>
        <taxon>Ktedonobacteria</taxon>
        <taxon>Ktedonobacterales</taxon>
        <taxon>Dictyobacteraceae</taxon>
        <taxon>Dictyobacter</taxon>
    </lineage>
</organism>
<protein>
    <recommendedName>
        <fullName evidence="1">NTP pyrophosphohydrolase MazG-like domain-containing protein</fullName>
    </recommendedName>
</protein>
<proteinExistence type="predicted"/>
<feature type="domain" description="NTP pyrophosphohydrolase MazG-like" evidence="1">
    <location>
        <begin position="32"/>
        <end position="72"/>
    </location>
</feature>
<dbReference type="Proteomes" id="UP000635565">
    <property type="component" value="Unassembled WGS sequence"/>
</dbReference>
<accession>A0ABQ3VHQ9</accession>
<gene>
    <name evidence="2" type="ORF">KSZ_33690</name>
</gene>
<evidence type="ECO:0000313" key="2">
    <source>
        <dbReference type="EMBL" id="GHO85363.1"/>
    </source>
</evidence>
<dbReference type="SUPFAM" id="SSF101386">
    <property type="entry name" value="all-alpha NTP pyrophosphatases"/>
    <property type="match status" value="1"/>
</dbReference>
<dbReference type="InterPro" id="IPR004518">
    <property type="entry name" value="MazG-like_dom"/>
</dbReference>